<keyword evidence="3" id="KW-0256">Endoplasmic reticulum</keyword>
<dbReference type="InterPro" id="IPR009011">
    <property type="entry name" value="Man6P_isomerase_rcpt-bd_dom_sf"/>
</dbReference>
<dbReference type="InterPro" id="IPR028146">
    <property type="entry name" value="PRKCSH_N"/>
</dbReference>
<evidence type="ECO:0000313" key="14">
    <source>
        <dbReference type="Proteomes" id="UP000054805"/>
    </source>
</evidence>
<dbReference type="Pfam" id="PF13015">
    <property type="entry name" value="PRKCSH_1"/>
    <property type="match status" value="1"/>
</dbReference>
<dbReference type="AlphaFoldDB" id="A0A0V1EWA9"/>
<dbReference type="Pfam" id="PF13202">
    <property type="entry name" value="EF-hand_5"/>
    <property type="match status" value="1"/>
</dbReference>
<dbReference type="PANTHER" id="PTHR12630:SF1">
    <property type="entry name" value="GLUCOSIDASE 2 SUBUNIT BETA"/>
    <property type="match status" value="1"/>
</dbReference>
<dbReference type="InterPro" id="IPR044865">
    <property type="entry name" value="MRH_dom"/>
</dbReference>
<evidence type="ECO:0000313" key="11">
    <source>
        <dbReference type="EMBL" id="KRZ32703.1"/>
    </source>
</evidence>
<feature type="coiled-coil region" evidence="7">
    <location>
        <begin position="149"/>
        <end position="187"/>
    </location>
</feature>
<keyword evidence="14" id="KW-1185">Reference proteome</keyword>
<dbReference type="EMBL" id="JYDS01000014">
    <property type="protein sequence ID" value="KRZ32703.1"/>
    <property type="molecule type" value="Genomic_DNA"/>
</dbReference>
<dbReference type="SUPFAM" id="SSF57424">
    <property type="entry name" value="LDL receptor-like module"/>
    <property type="match status" value="1"/>
</dbReference>
<dbReference type="EMBL" id="JYDR01000006">
    <property type="protein sequence ID" value="KRY77746.1"/>
    <property type="molecule type" value="Genomic_DNA"/>
</dbReference>
<dbReference type="EMBL" id="JYDV01000008">
    <property type="protein sequence ID" value="KRZ43946.1"/>
    <property type="molecule type" value="Genomic_DNA"/>
</dbReference>
<evidence type="ECO:0000256" key="1">
    <source>
        <dbReference type="ARBA" id="ARBA00022387"/>
    </source>
</evidence>
<evidence type="ECO:0000256" key="3">
    <source>
        <dbReference type="ARBA" id="ARBA00022824"/>
    </source>
</evidence>
<dbReference type="InterPro" id="IPR011992">
    <property type="entry name" value="EF-hand-dom_pair"/>
</dbReference>
<dbReference type="InterPro" id="IPR036055">
    <property type="entry name" value="LDL_receptor-like_sf"/>
</dbReference>
<comment type="caution">
    <text evidence="6">Lacks conserved residue(s) required for the propagation of feature annotation.</text>
</comment>
<evidence type="ECO:0000256" key="2">
    <source>
        <dbReference type="ARBA" id="ARBA00022729"/>
    </source>
</evidence>
<dbReference type="PROSITE" id="PS51914">
    <property type="entry name" value="MRH"/>
    <property type="match status" value="1"/>
</dbReference>
<accession>A0A0V1EWA9</accession>
<dbReference type="Gene3D" id="1.10.238.10">
    <property type="entry name" value="EF-hand"/>
    <property type="match status" value="1"/>
</dbReference>
<dbReference type="PROSITE" id="PS50068">
    <property type="entry name" value="LDLRA_2"/>
    <property type="match status" value="1"/>
</dbReference>
<evidence type="ECO:0000256" key="6">
    <source>
        <dbReference type="PROSITE-ProRule" id="PRU00124"/>
    </source>
</evidence>
<organism evidence="10 13">
    <name type="scientific">Trichinella pseudospiralis</name>
    <name type="common">Parasitic roundworm</name>
    <dbReference type="NCBI Taxonomy" id="6337"/>
    <lineage>
        <taxon>Eukaryota</taxon>
        <taxon>Metazoa</taxon>
        <taxon>Ecdysozoa</taxon>
        <taxon>Nematoda</taxon>
        <taxon>Enoplea</taxon>
        <taxon>Dorylaimia</taxon>
        <taxon>Trichinellida</taxon>
        <taxon>Trichinellidae</taxon>
        <taxon>Trichinella</taxon>
    </lineage>
</organism>
<reference evidence="13 14" key="1">
    <citation type="submission" date="2015-01" db="EMBL/GenBank/DDBJ databases">
        <title>Evolution of Trichinella species and genotypes.</title>
        <authorList>
            <person name="Korhonen P.K."/>
            <person name="Edoardo P."/>
            <person name="Giuseppe L.R."/>
            <person name="Gasser R.B."/>
        </authorList>
    </citation>
    <scope>NUCLEOTIDE SEQUENCE [LARGE SCALE GENOMIC DNA]</scope>
    <source>
        <strain evidence="10">ISS13</strain>
        <strain evidence="12">ISS176</strain>
        <strain evidence="11">ISS588</strain>
    </source>
</reference>
<dbReference type="GO" id="GO:0005509">
    <property type="term" value="F:calcium ion binding"/>
    <property type="evidence" value="ECO:0007669"/>
    <property type="project" value="InterPro"/>
</dbReference>
<dbReference type="Proteomes" id="UP000054805">
    <property type="component" value="Unassembled WGS sequence"/>
</dbReference>
<evidence type="ECO:0000259" key="9">
    <source>
        <dbReference type="PROSITE" id="PS51914"/>
    </source>
</evidence>
<dbReference type="CDD" id="cd00112">
    <property type="entry name" value="LDLa"/>
    <property type="match status" value="1"/>
</dbReference>
<dbReference type="InterPro" id="IPR036607">
    <property type="entry name" value="PRKCSH"/>
</dbReference>
<name>A0A0V1EWA9_TRIPS</name>
<keyword evidence="4" id="KW-0106">Calcium</keyword>
<dbReference type="Gene3D" id="2.70.130.10">
    <property type="entry name" value="Mannose-6-phosphate receptor binding domain"/>
    <property type="match status" value="1"/>
</dbReference>
<proteinExistence type="predicted"/>
<keyword evidence="2" id="KW-0732">Signal</keyword>
<dbReference type="Proteomes" id="UP000054632">
    <property type="component" value="Unassembled WGS sequence"/>
</dbReference>
<evidence type="ECO:0000313" key="10">
    <source>
        <dbReference type="EMBL" id="KRY77746.1"/>
    </source>
</evidence>
<keyword evidence="5" id="KW-1015">Disulfide bond</keyword>
<evidence type="ECO:0000256" key="4">
    <source>
        <dbReference type="ARBA" id="ARBA00022837"/>
    </source>
</evidence>
<dbReference type="PROSITE" id="PS50222">
    <property type="entry name" value="EF_HAND_2"/>
    <property type="match status" value="1"/>
</dbReference>
<dbReference type="InterPro" id="IPR002048">
    <property type="entry name" value="EF_hand_dom"/>
</dbReference>
<dbReference type="PROSITE" id="PS00018">
    <property type="entry name" value="EF_HAND_1"/>
    <property type="match status" value="1"/>
</dbReference>
<evidence type="ECO:0000259" key="8">
    <source>
        <dbReference type="PROSITE" id="PS50222"/>
    </source>
</evidence>
<evidence type="ECO:0000256" key="7">
    <source>
        <dbReference type="SAM" id="Coils"/>
    </source>
</evidence>
<protein>
    <recommendedName>
        <fullName evidence="1">Glucosidase 2 subunit beta</fullName>
    </recommendedName>
</protein>
<dbReference type="SUPFAM" id="SSF50911">
    <property type="entry name" value="Mannose 6-phosphate receptor domain"/>
    <property type="match status" value="1"/>
</dbReference>
<dbReference type="GO" id="GO:0017177">
    <property type="term" value="C:glucosidase II complex"/>
    <property type="evidence" value="ECO:0007669"/>
    <property type="project" value="TreeGrafter"/>
</dbReference>
<dbReference type="InterPro" id="IPR002172">
    <property type="entry name" value="LDrepeatLR_classA_rpt"/>
</dbReference>
<evidence type="ECO:0000256" key="5">
    <source>
        <dbReference type="ARBA" id="ARBA00023157"/>
    </source>
</evidence>
<dbReference type="Proteomes" id="UP000054826">
    <property type="component" value="Unassembled WGS sequence"/>
</dbReference>
<dbReference type="GO" id="GO:0006491">
    <property type="term" value="P:N-glycan processing"/>
    <property type="evidence" value="ECO:0007669"/>
    <property type="project" value="TreeGrafter"/>
</dbReference>
<sequence>MATAGDVFLKLIFVMAEIYASTVFVDRLFGIPLDRKPLYDPSKNFKCLDGSASISFDWVNDDYCDCQDGSDEPGTAACPNGFFHCVNLAAESKNIHSSWVNDGICDCCDGSDEWLGRVKCPNICVEIGRKMREELERKQAIQREGNAIRNQLVKEAEQMKTEKKSKLEAAMAEREAIQASYDQARSKLNLIYNSIIKILKIRMKKLQKQRTKPEMLNYKHGMVKPKFFCMRIYIIFAEAKKLKKEEERKFKASAAFKTLDVNQDGKITTDEMQLRKEFDVDEDGVVSVEEANIFLGNETEVEVDHFISHIWDSIEHTYKSEVEEDSHDEEKPAAPAEESIAEIDSKLDYRDAEADDLDAKELLQDYENEESLEENIGKEEKEFNTDIFKKRYINKRIRKFDSLPQEELPDDENISYSNETQRLIDLAQAARSEFYEIERKVSQLDSDIRDIEDLLNQDFGPEDAFLPLNKQCFEIKDAEYTYKLCLFKDVYQISLNGDHRVHLGNWGRWLEKTGGKLKQIYENGMSCWNGPTRSATVIIQCGIENSLLSSSEPSICEYVLTFQSPAACDTLPEHLNQEHEL</sequence>
<dbReference type="SUPFAM" id="SSF47473">
    <property type="entry name" value="EF-hand"/>
    <property type="match status" value="1"/>
</dbReference>
<evidence type="ECO:0000313" key="12">
    <source>
        <dbReference type="EMBL" id="KRZ43946.1"/>
    </source>
</evidence>
<comment type="caution">
    <text evidence="10">The sequence shown here is derived from an EMBL/GenBank/DDBJ whole genome shotgun (WGS) entry which is preliminary data.</text>
</comment>
<dbReference type="InterPro" id="IPR018247">
    <property type="entry name" value="EF_Hand_1_Ca_BS"/>
</dbReference>
<dbReference type="Gene3D" id="4.10.400.10">
    <property type="entry name" value="Low-density Lipoprotein Receptor"/>
    <property type="match status" value="1"/>
</dbReference>
<gene>
    <name evidence="10" type="primary">PRKCSH</name>
    <name evidence="10" type="ORF">T4A_4271</name>
    <name evidence="11" type="ORF">T4B_11315</name>
    <name evidence="12" type="ORF">T4C_1162</name>
</gene>
<feature type="domain" description="MRH" evidence="9">
    <location>
        <begin position="470"/>
        <end position="570"/>
    </location>
</feature>
<feature type="domain" description="EF-hand" evidence="8">
    <location>
        <begin position="247"/>
        <end position="282"/>
    </location>
</feature>
<dbReference type="InterPro" id="IPR039794">
    <property type="entry name" value="Gtb1-like"/>
</dbReference>
<keyword evidence="7" id="KW-0175">Coiled coil</keyword>
<dbReference type="Pfam" id="PF12999">
    <property type="entry name" value="PRKCSH-like"/>
    <property type="match status" value="1"/>
</dbReference>
<dbReference type="PANTHER" id="PTHR12630">
    <property type="entry name" value="N-LINKED OLIGOSACCHARIDE PROCESSING"/>
    <property type="match status" value="1"/>
</dbReference>
<evidence type="ECO:0000313" key="13">
    <source>
        <dbReference type="Proteomes" id="UP000054632"/>
    </source>
</evidence>